<evidence type="ECO:0000256" key="3">
    <source>
        <dbReference type="ARBA" id="ARBA00001946"/>
    </source>
</evidence>
<dbReference type="FunFam" id="3.40.1350.10:FF:000024">
    <property type="entry name" value="Fanconi-associated nuclease"/>
    <property type="match status" value="1"/>
</dbReference>
<dbReference type="GO" id="GO:0003676">
    <property type="term" value="F:nucleic acid binding"/>
    <property type="evidence" value="ECO:0007669"/>
    <property type="project" value="InterPro"/>
</dbReference>
<comment type="cofactor">
    <cofactor evidence="2">
        <name>Mn(2+)</name>
        <dbReference type="ChEBI" id="CHEBI:29035"/>
    </cofactor>
</comment>
<keyword evidence="10" id="KW-0464">Manganese</keyword>
<evidence type="ECO:0000256" key="9">
    <source>
        <dbReference type="ARBA" id="ARBA00022842"/>
    </source>
</evidence>
<organism evidence="12 13">
    <name type="scientific">Halopseudomonas laoshanensis</name>
    <dbReference type="NCBI Taxonomy" id="2268758"/>
    <lineage>
        <taxon>Bacteria</taxon>
        <taxon>Pseudomonadati</taxon>
        <taxon>Pseudomonadota</taxon>
        <taxon>Gammaproteobacteria</taxon>
        <taxon>Pseudomonadales</taxon>
        <taxon>Pseudomonadaceae</taxon>
        <taxon>Halopseudomonas</taxon>
    </lineage>
</organism>
<dbReference type="InterPro" id="IPR033315">
    <property type="entry name" value="Fan1-like"/>
</dbReference>
<accession>A0A7V7GWJ7</accession>
<gene>
    <name evidence="12" type="ORF">DT594_05040</name>
</gene>
<dbReference type="GO" id="GO:0004528">
    <property type="term" value="F:phosphodiesterase I activity"/>
    <property type="evidence" value="ECO:0007669"/>
    <property type="project" value="UniProtKB-EC"/>
</dbReference>
<comment type="similarity">
    <text evidence="4">Belongs to the FAN1 family.</text>
</comment>
<proteinExistence type="inferred from homology"/>
<evidence type="ECO:0000313" key="13">
    <source>
        <dbReference type="Proteomes" id="UP000463138"/>
    </source>
</evidence>
<evidence type="ECO:0000256" key="2">
    <source>
        <dbReference type="ARBA" id="ARBA00001936"/>
    </source>
</evidence>
<comment type="cofactor">
    <cofactor evidence="3">
        <name>Mg(2+)</name>
        <dbReference type="ChEBI" id="CHEBI:18420"/>
    </cofactor>
</comment>
<keyword evidence="8" id="KW-0378">Hydrolase</keyword>
<sequence length="548" mass="62834">MAEPNIPSFYYLQNFLTALLWVQARYADLLSAEELGFIREFQQLPQPSQALLVRMVMRKGEHFRASKLHYAEIGDIHQAATPLCNTGWVRPDVELHLYEVLALLRKAEALRAFDLPAGPRSPSKADLLPLLSSDQPAPKTFQQWCPLVDDLVYSLTINALCERLRLLFFGNLEQSWAEFVLADLGIFRYEQVPIAEESRGFASRAEVEQYLYLWQCRAAFDADEPIEAILAQLSGFEPTSAYLNSRHNRLLFKLARQLEREERLPEAVAAYQRCGHPGARQRLIRTLEKQHDYHAAHALALAARQTPESDTELQLVERAIKRLAAKTGQPRPAARPEPPAGRIDLLLPREQSQASSVEYRVREHLHSDDAPVHYVENGLINSLFGLLCWEAIFAPLPGAFFHPFHSGPVDLHEPEFRLRRAELFDNCFAQLSSGDYHNVIRRTWQDKYGIQSPFVFWGLLDQALLDQALHCLPAAHLHIWFDRLLADIRANRTGMPDLIQFWPAEQRYRMIEVKGPGDRLQDNQRRWLAVCAQHAMPVDVCYVQWANT</sequence>
<dbReference type="EC" id="3.1.4.1" evidence="5"/>
<dbReference type="SMART" id="SM00990">
    <property type="entry name" value="VRR_NUC"/>
    <property type="match status" value="1"/>
</dbReference>
<dbReference type="Gene3D" id="3.40.1350.10">
    <property type="match status" value="1"/>
</dbReference>
<keyword evidence="13" id="KW-1185">Reference proteome</keyword>
<keyword evidence="6" id="KW-0540">Nuclease</keyword>
<evidence type="ECO:0000256" key="4">
    <source>
        <dbReference type="ARBA" id="ARBA00005533"/>
    </source>
</evidence>
<comment type="caution">
    <text evidence="12">The sequence shown here is derived from an EMBL/GenBank/DDBJ whole genome shotgun (WGS) entry which is preliminary data.</text>
</comment>
<evidence type="ECO:0000259" key="11">
    <source>
        <dbReference type="SMART" id="SM00990"/>
    </source>
</evidence>
<dbReference type="OrthoDB" id="9803913at2"/>
<dbReference type="PANTHER" id="PTHR15749">
    <property type="entry name" value="FANCONI-ASSOCIATED NUCLEASE 1"/>
    <property type="match status" value="1"/>
</dbReference>
<protein>
    <recommendedName>
        <fullName evidence="5">phosphodiesterase I</fullName>
        <ecNumber evidence="5">3.1.4.1</ecNumber>
    </recommendedName>
</protein>
<dbReference type="InterPro" id="IPR011856">
    <property type="entry name" value="tRNA_endonuc-like_dom_sf"/>
</dbReference>
<dbReference type="InterPro" id="IPR049125">
    <property type="entry name" value="FAN1-like_WH"/>
</dbReference>
<evidence type="ECO:0000256" key="1">
    <source>
        <dbReference type="ARBA" id="ARBA00000983"/>
    </source>
</evidence>
<evidence type="ECO:0000256" key="5">
    <source>
        <dbReference type="ARBA" id="ARBA00012029"/>
    </source>
</evidence>
<dbReference type="AlphaFoldDB" id="A0A7V7GWJ7"/>
<evidence type="ECO:0000256" key="8">
    <source>
        <dbReference type="ARBA" id="ARBA00022801"/>
    </source>
</evidence>
<dbReference type="PANTHER" id="PTHR15749:SF4">
    <property type="entry name" value="FANCONI-ASSOCIATED NUCLEASE 1"/>
    <property type="match status" value="1"/>
</dbReference>
<dbReference type="Pfam" id="PF08774">
    <property type="entry name" value="VRR_NUC"/>
    <property type="match status" value="1"/>
</dbReference>
<dbReference type="GO" id="GO:0046872">
    <property type="term" value="F:metal ion binding"/>
    <property type="evidence" value="ECO:0007669"/>
    <property type="project" value="UniProtKB-KW"/>
</dbReference>
<comment type="catalytic activity">
    <reaction evidence="1">
        <text>Hydrolytically removes 5'-nucleotides successively from the 3'-hydroxy termini of 3'-hydroxy-terminated oligonucleotides.</text>
        <dbReference type="EC" id="3.1.4.1"/>
    </reaction>
</comment>
<dbReference type="RefSeq" id="WP_149331632.1">
    <property type="nucleotide sequence ID" value="NZ_QOVF01000001.1"/>
</dbReference>
<dbReference type="Pfam" id="PF18081">
    <property type="entry name" value="FANC_SAP"/>
    <property type="match status" value="1"/>
</dbReference>
<evidence type="ECO:0000256" key="6">
    <source>
        <dbReference type="ARBA" id="ARBA00022722"/>
    </source>
</evidence>
<dbReference type="Proteomes" id="UP000463138">
    <property type="component" value="Unassembled WGS sequence"/>
</dbReference>
<keyword evidence="9" id="KW-0460">Magnesium</keyword>
<name>A0A7V7GWJ7_9GAMM</name>
<feature type="domain" description="VRR-NUC" evidence="11">
    <location>
        <begin position="431"/>
        <end position="545"/>
    </location>
</feature>
<evidence type="ECO:0000313" key="12">
    <source>
        <dbReference type="EMBL" id="KAA0696692.1"/>
    </source>
</evidence>
<dbReference type="InterPro" id="IPR014883">
    <property type="entry name" value="VRR_NUC"/>
</dbReference>
<dbReference type="EMBL" id="QOVF01000001">
    <property type="protein sequence ID" value="KAA0696692.1"/>
    <property type="molecule type" value="Genomic_DNA"/>
</dbReference>
<keyword evidence="7" id="KW-0479">Metal-binding</keyword>
<evidence type="ECO:0000256" key="7">
    <source>
        <dbReference type="ARBA" id="ARBA00022723"/>
    </source>
</evidence>
<dbReference type="InterPro" id="IPR040603">
    <property type="entry name" value="FAN1_SAP_bact"/>
</dbReference>
<dbReference type="GO" id="GO:0036297">
    <property type="term" value="P:interstrand cross-link repair"/>
    <property type="evidence" value="ECO:0007669"/>
    <property type="project" value="InterPro"/>
</dbReference>
<evidence type="ECO:0000256" key="10">
    <source>
        <dbReference type="ARBA" id="ARBA00023211"/>
    </source>
</evidence>
<reference evidence="12 13" key="1">
    <citation type="submission" date="2018-07" db="EMBL/GenBank/DDBJ databases">
        <title>Pseudomonas laoshanensis sp. nov., isolated from soil.</title>
        <authorList>
            <person name="Sun J."/>
            <person name="Yu L."/>
            <person name="Wang M."/>
            <person name="Zhang C."/>
        </authorList>
    </citation>
    <scope>NUCLEOTIDE SEQUENCE [LARGE SCALE GENOMIC DNA]</scope>
    <source>
        <strain evidence="12 13">Y22</strain>
    </source>
</reference>
<dbReference type="Pfam" id="PF21315">
    <property type="entry name" value="FAN1_HTH"/>
    <property type="match status" value="1"/>
</dbReference>